<reference evidence="2" key="1">
    <citation type="submission" date="2011-12" db="EMBL/GenBank/DDBJ databases">
        <title>Complete sequence of Methanoregula formicicum SMSP.</title>
        <authorList>
            <person name="Lucas S."/>
            <person name="Han J."/>
            <person name="Lapidus A."/>
            <person name="Cheng J.-F."/>
            <person name="Goodwin L."/>
            <person name="Pitluck S."/>
            <person name="Peters L."/>
            <person name="Ovchinnikova G."/>
            <person name="Teshima H."/>
            <person name="Detter J.C."/>
            <person name="Han C."/>
            <person name="Tapia R."/>
            <person name="Land M."/>
            <person name="Hauser L."/>
            <person name="Kyrpides N."/>
            <person name="Ivanova N."/>
            <person name="Pagani I."/>
            <person name="Imachi H."/>
            <person name="Tamaki H."/>
            <person name="Sekiguchi Y."/>
            <person name="Kamagata Y."/>
            <person name="Cadillo-Quiroz H."/>
            <person name="Zinder S."/>
            <person name="Liu W.-T."/>
            <person name="Woyke T."/>
        </authorList>
    </citation>
    <scope>NUCLEOTIDE SEQUENCE [LARGE SCALE GENOMIC DNA]</scope>
    <source>
        <strain evidence="2">DSM 22288 / NBRC 105244 / SMSP</strain>
    </source>
</reference>
<dbReference type="STRING" id="593750.Metfor_0125"/>
<dbReference type="GeneID" id="14308798"/>
<dbReference type="KEGG" id="mfo:Metfor_0125"/>
<reference evidence="1 2" key="2">
    <citation type="journal article" date="2014" name="Genome Announc.">
        <title>Complete Genome Sequence of Methanoregula formicica SMSPT, a Mesophilic Hydrogenotrophic Methanogen Isolated from a Methanogenic Upflow Anaerobic Sludge Blanket Reactor.</title>
        <authorList>
            <person name="Yamamoto K."/>
            <person name="Tamaki H."/>
            <person name="Cadillo-Quiroz H."/>
            <person name="Imachi H."/>
            <person name="Kyrpides N."/>
            <person name="Woyke T."/>
            <person name="Goodwin L."/>
            <person name="Zinder S.H."/>
            <person name="Kamagata Y."/>
            <person name="Liu W.T."/>
        </authorList>
    </citation>
    <scope>NUCLEOTIDE SEQUENCE [LARGE SCALE GENOMIC DNA]</scope>
    <source>
        <strain evidence="2">DSM 22288 / NBRC 105244 / SMSP</strain>
    </source>
</reference>
<sequence length="538" mass="60026">MYPDRATFQRMVQDDTTLSTPGRETLLALYDGPLHLAQILEIVNFSKGGKDHTITKSAMRKRLELLTERGILAKAGSECTNPYYYIRRPWIFNQYILVKCRDSPKTGLLDLTILLHELSQMSAHGETALPHPKFISAVGERTERSHQIGSAYEAFQKILGDKTAIGDYLEAIYEDIYVGRIPSSDFDGLIARDFLRSVATAPDEEREVRFFFWFSDFFHILDQYGIALQAFETGVARAQELGLRLSAILEEAPISKGHILLHTNDLAGAKEAFLAAYQNRESGPVTKARSLFGAGEVELVCGDLALPYASARFKKALDLCHTADPSGKAADIRELEADILRRTGAVHRVLGELDKAEACYTKAGEVYGKTMPRGHVWLLPEQAELARARAFLSLPEVAGRFVDEAARLYGEAKEAAQRIRNINWFAHGLIGECELARVARLKLNKPLPKNLDNKYANAFEIYCQISSDHGIVQTFISEALLYHAAADERPEKYAVTADKLEQAERLCRDLGLKSELALIKRIKSGKGAEAELHPLTFL</sequence>
<dbReference type="InParanoid" id="L0HB43"/>
<gene>
    <name evidence="1" type="ordered locus">Metfor_0125</name>
</gene>
<dbReference type="AlphaFoldDB" id="L0HB43"/>
<evidence type="ECO:0000313" key="2">
    <source>
        <dbReference type="Proteomes" id="UP000010824"/>
    </source>
</evidence>
<dbReference type="Gene3D" id="1.25.40.10">
    <property type="entry name" value="Tetratricopeptide repeat domain"/>
    <property type="match status" value="1"/>
</dbReference>
<dbReference type="OrthoDB" id="377680at2157"/>
<accession>L0HB43</accession>
<protein>
    <recommendedName>
        <fullName evidence="3">Tetratricopeptide repeat protein</fullName>
    </recommendedName>
</protein>
<evidence type="ECO:0000313" key="1">
    <source>
        <dbReference type="EMBL" id="AGB01210.1"/>
    </source>
</evidence>
<dbReference type="eggNOG" id="arCOG03045">
    <property type="taxonomic scope" value="Archaea"/>
</dbReference>
<name>L0HB43_METFS</name>
<dbReference type="InterPro" id="IPR011990">
    <property type="entry name" value="TPR-like_helical_dom_sf"/>
</dbReference>
<keyword evidence="2" id="KW-1185">Reference proteome</keyword>
<proteinExistence type="predicted"/>
<dbReference type="SUPFAM" id="SSF48452">
    <property type="entry name" value="TPR-like"/>
    <property type="match status" value="1"/>
</dbReference>
<organism evidence="1 2">
    <name type="scientific">Methanoregula formicica (strain DSM 22288 / NBRC 105244 / SMSP)</name>
    <dbReference type="NCBI Taxonomy" id="593750"/>
    <lineage>
        <taxon>Archaea</taxon>
        <taxon>Methanobacteriati</taxon>
        <taxon>Methanobacteriota</taxon>
        <taxon>Stenosarchaea group</taxon>
        <taxon>Methanomicrobia</taxon>
        <taxon>Methanomicrobiales</taxon>
        <taxon>Methanoregulaceae</taxon>
        <taxon>Methanoregula</taxon>
    </lineage>
</organism>
<dbReference type="RefSeq" id="WP_015284174.1">
    <property type="nucleotide sequence ID" value="NC_019943.1"/>
</dbReference>
<evidence type="ECO:0008006" key="3">
    <source>
        <dbReference type="Google" id="ProtNLM"/>
    </source>
</evidence>
<dbReference type="EMBL" id="CP003167">
    <property type="protein sequence ID" value="AGB01210.1"/>
    <property type="molecule type" value="Genomic_DNA"/>
</dbReference>
<dbReference type="HOGENOM" id="CLU_505901_0_0_2"/>
<dbReference type="Proteomes" id="UP000010824">
    <property type="component" value="Chromosome"/>
</dbReference>